<evidence type="ECO:0000313" key="5">
    <source>
        <dbReference type="EMBL" id="CAE6437079.1"/>
    </source>
</evidence>
<evidence type="ECO:0000256" key="4">
    <source>
        <dbReference type="SAM" id="SignalP"/>
    </source>
</evidence>
<keyword evidence="3" id="KW-0677">Repeat</keyword>
<dbReference type="GO" id="GO:0005198">
    <property type="term" value="F:structural molecule activity"/>
    <property type="evidence" value="ECO:0007669"/>
    <property type="project" value="TreeGrafter"/>
</dbReference>
<evidence type="ECO:0000256" key="1">
    <source>
        <dbReference type="ARBA" id="ARBA00022448"/>
    </source>
</evidence>
<keyword evidence="4" id="KW-0732">Signal</keyword>
<accession>A0A8H2XZZ6</accession>
<comment type="caution">
    <text evidence="5">The sequence shown here is derived from an EMBL/GenBank/DDBJ whole genome shotgun (WGS) entry which is preliminary data.</text>
</comment>
<keyword evidence="2" id="KW-0853">WD repeat</keyword>
<evidence type="ECO:0000256" key="3">
    <source>
        <dbReference type="ARBA" id="ARBA00022737"/>
    </source>
</evidence>
<dbReference type="Gene3D" id="1.25.40.1030">
    <property type="match status" value="1"/>
</dbReference>
<protein>
    <submittedName>
        <fullName evidence="5">Uncharacterized protein</fullName>
    </submittedName>
</protein>
<dbReference type="PANTHER" id="PTHR13923">
    <property type="entry name" value="SEC31-RELATED PROTEIN"/>
    <property type="match status" value="1"/>
</dbReference>
<dbReference type="EMBL" id="CAJMWV010001432">
    <property type="protein sequence ID" value="CAE6437079.1"/>
    <property type="molecule type" value="Genomic_DNA"/>
</dbReference>
<organism evidence="5 6">
    <name type="scientific">Rhizoctonia solani</name>
    <dbReference type="NCBI Taxonomy" id="456999"/>
    <lineage>
        <taxon>Eukaryota</taxon>
        <taxon>Fungi</taxon>
        <taxon>Dikarya</taxon>
        <taxon>Basidiomycota</taxon>
        <taxon>Agaricomycotina</taxon>
        <taxon>Agaricomycetes</taxon>
        <taxon>Cantharellales</taxon>
        <taxon>Ceratobasidiaceae</taxon>
        <taxon>Rhizoctonia</taxon>
    </lineage>
</organism>
<sequence length="294" mass="32059">MPWQVITTLYLARHLSLTSHTWQCSATATIGWCIERSRWRPPTPSFLAKSPRTSTRPSNFVFKPGDGPMHCCSPKAKVSLCVLARRISSKWAAVADINGAILGKKDLADLVHGSEVGEWREMLVVLGRWVEADSFASLVGELGERLWATEEEKREAARVCCMAGKKLERLVAIWGEEAKKEEDQDGNFVGFIASDRGSNAGTYPLAPLHDLFLEYAQILSVQRMASEAGAFEKKAEVKPALATTSTTAGQYAANHGVGSYDGRNPPPASAGPYSTPLPLRVCLIVLLLLLHLAV</sequence>
<keyword evidence="1" id="KW-0813">Transport</keyword>
<feature type="chain" id="PRO_5034986515" evidence="4">
    <location>
        <begin position="19"/>
        <end position="294"/>
    </location>
</feature>
<dbReference type="Proteomes" id="UP000663831">
    <property type="component" value="Unassembled WGS sequence"/>
</dbReference>
<dbReference type="AlphaFoldDB" id="A0A8H2XZZ6"/>
<evidence type="ECO:0000256" key="2">
    <source>
        <dbReference type="ARBA" id="ARBA00022574"/>
    </source>
</evidence>
<reference evidence="5" key="1">
    <citation type="submission" date="2021-01" db="EMBL/GenBank/DDBJ databases">
        <authorList>
            <person name="Kaushik A."/>
        </authorList>
    </citation>
    <scope>NUCLEOTIDE SEQUENCE</scope>
    <source>
        <strain evidence="5">AG3-1AP</strain>
    </source>
</reference>
<name>A0A8H2XZZ6_9AGAM</name>
<dbReference type="GO" id="GO:0070971">
    <property type="term" value="C:endoplasmic reticulum exit site"/>
    <property type="evidence" value="ECO:0007669"/>
    <property type="project" value="TreeGrafter"/>
</dbReference>
<gene>
    <name evidence="5" type="ORF">RDB_LOCUS49717</name>
</gene>
<dbReference type="GO" id="GO:0030127">
    <property type="term" value="C:COPII vesicle coat"/>
    <property type="evidence" value="ECO:0007669"/>
    <property type="project" value="TreeGrafter"/>
</dbReference>
<proteinExistence type="predicted"/>
<dbReference type="PANTHER" id="PTHR13923:SF11">
    <property type="entry name" value="SECRETORY 31, ISOFORM D"/>
    <property type="match status" value="1"/>
</dbReference>
<dbReference type="InterPro" id="IPR040251">
    <property type="entry name" value="SEC31-like"/>
</dbReference>
<feature type="signal peptide" evidence="4">
    <location>
        <begin position="1"/>
        <end position="18"/>
    </location>
</feature>
<dbReference type="GO" id="GO:0090110">
    <property type="term" value="P:COPII-coated vesicle cargo loading"/>
    <property type="evidence" value="ECO:0007669"/>
    <property type="project" value="TreeGrafter"/>
</dbReference>
<evidence type="ECO:0000313" key="6">
    <source>
        <dbReference type="Proteomes" id="UP000663831"/>
    </source>
</evidence>
<dbReference type="GO" id="GO:0007029">
    <property type="term" value="P:endoplasmic reticulum organization"/>
    <property type="evidence" value="ECO:0007669"/>
    <property type="project" value="TreeGrafter"/>
</dbReference>